<sequence length="209" mass="24274">MNGKLSDNANWVLAIIIVIAIVVGSLGIGFFVVLNGSPLLLHVPVNWYGYQPNQVMADYCRVIRYLQCWPRQLHFYELPISGSALKHFADVKSLVKWLQVLTVFSLLICWLGLRYEKKNYQLWRLVILLQQVLLLLGVMVGMLCLSFHDSFIIMHHLLFRNNYWVFSSKTDPIILLLPVSFFAKLFVVWMIIAAIIILGCWYWIKKCLN</sequence>
<proteinExistence type="predicted"/>
<dbReference type="NCBIfam" id="TIGR01906">
    <property type="entry name" value="integ_TIGR01906"/>
    <property type="match status" value="1"/>
</dbReference>
<dbReference type="Proteomes" id="UP000824231">
    <property type="component" value="Unassembled WGS sequence"/>
</dbReference>
<dbReference type="Pfam" id="PF07314">
    <property type="entry name" value="Lit"/>
    <property type="match status" value="1"/>
</dbReference>
<dbReference type="EMBL" id="DXFH01000022">
    <property type="protein sequence ID" value="HIX35745.1"/>
    <property type="molecule type" value="Genomic_DNA"/>
</dbReference>
<evidence type="ECO:0000313" key="3">
    <source>
        <dbReference type="Proteomes" id="UP000824231"/>
    </source>
</evidence>
<dbReference type="AlphaFoldDB" id="A0A9D1VI14"/>
<reference evidence="2" key="1">
    <citation type="journal article" date="2021" name="PeerJ">
        <title>Extensive microbial diversity within the chicken gut microbiome revealed by metagenomics and culture.</title>
        <authorList>
            <person name="Gilroy R."/>
            <person name="Ravi A."/>
            <person name="Getino M."/>
            <person name="Pursley I."/>
            <person name="Horton D.L."/>
            <person name="Alikhan N.F."/>
            <person name="Baker D."/>
            <person name="Gharbi K."/>
            <person name="Hall N."/>
            <person name="Watson M."/>
            <person name="Adriaenssens E.M."/>
            <person name="Foster-Nyarko E."/>
            <person name="Jarju S."/>
            <person name="Secka A."/>
            <person name="Antonio M."/>
            <person name="Oren A."/>
            <person name="Chaudhuri R.R."/>
            <person name="La Ragione R."/>
            <person name="Hildebrand F."/>
            <person name="Pallen M.J."/>
        </authorList>
    </citation>
    <scope>NUCLEOTIDE SEQUENCE</scope>
    <source>
        <strain evidence="2">ChiSxjej3B15-572</strain>
    </source>
</reference>
<comment type="caution">
    <text evidence="2">The sequence shown here is derived from an EMBL/GenBank/DDBJ whole genome shotgun (WGS) entry which is preliminary data.</text>
</comment>
<dbReference type="InterPro" id="IPR010178">
    <property type="entry name" value="Lit"/>
</dbReference>
<keyword evidence="1" id="KW-0472">Membrane</keyword>
<feature type="transmembrane region" description="Helical" evidence="1">
    <location>
        <begin position="173"/>
        <end position="204"/>
    </location>
</feature>
<protein>
    <submittedName>
        <fullName evidence="2">TIGR01906 family membrane protein</fullName>
    </submittedName>
</protein>
<organism evidence="2 3">
    <name type="scientific">Candidatus Limosilactobacillus merdigallinarum</name>
    <dbReference type="NCBI Taxonomy" id="2838652"/>
    <lineage>
        <taxon>Bacteria</taxon>
        <taxon>Bacillati</taxon>
        <taxon>Bacillota</taxon>
        <taxon>Bacilli</taxon>
        <taxon>Lactobacillales</taxon>
        <taxon>Lactobacillaceae</taxon>
        <taxon>Limosilactobacillus</taxon>
    </lineage>
</organism>
<keyword evidence="1" id="KW-0812">Transmembrane</keyword>
<reference evidence="2" key="2">
    <citation type="submission" date="2021-04" db="EMBL/GenBank/DDBJ databases">
        <authorList>
            <person name="Gilroy R."/>
        </authorList>
    </citation>
    <scope>NUCLEOTIDE SEQUENCE</scope>
    <source>
        <strain evidence="2">ChiSxjej3B15-572</strain>
    </source>
</reference>
<evidence type="ECO:0000256" key="1">
    <source>
        <dbReference type="SAM" id="Phobius"/>
    </source>
</evidence>
<feature type="transmembrane region" description="Helical" evidence="1">
    <location>
        <begin position="12"/>
        <end position="34"/>
    </location>
</feature>
<name>A0A9D1VI14_9LACO</name>
<gene>
    <name evidence="2" type="ORF">H9856_05065</name>
</gene>
<accession>A0A9D1VI14</accession>
<keyword evidence="1" id="KW-1133">Transmembrane helix</keyword>
<feature type="transmembrane region" description="Helical" evidence="1">
    <location>
        <begin position="94"/>
        <end position="113"/>
    </location>
</feature>
<evidence type="ECO:0000313" key="2">
    <source>
        <dbReference type="EMBL" id="HIX35745.1"/>
    </source>
</evidence>
<feature type="transmembrane region" description="Helical" evidence="1">
    <location>
        <begin position="125"/>
        <end position="153"/>
    </location>
</feature>